<dbReference type="PANTHER" id="PTHR22884">
    <property type="entry name" value="SET DOMAIN PROTEINS"/>
    <property type="match status" value="1"/>
</dbReference>
<evidence type="ECO:0000256" key="2">
    <source>
        <dbReference type="ARBA" id="ARBA00004286"/>
    </source>
</evidence>
<keyword evidence="10" id="KW-0539">Nucleus</keyword>
<dbReference type="InterPro" id="IPR011011">
    <property type="entry name" value="Znf_FYVE_PHD"/>
</dbReference>
<evidence type="ECO:0000256" key="11">
    <source>
        <dbReference type="SAM" id="MobiDB-lite"/>
    </source>
</evidence>
<dbReference type="InterPro" id="IPR041306">
    <property type="entry name" value="C5HCH"/>
</dbReference>
<keyword evidence="3" id="KW-0158">Chromosome</keyword>
<evidence type="ECO:0000256" key="3">
    <source>
        <dbReference type="ARBA" id="ARBA00022454"/>
    </source>
</evidence>
<dbReference type="SMART" id="SM00249">
    <property type="entry name" value="PHD"/>
    <property type="match status" value="1"/>
</dbReference>
<dbReference type="Gene3D" id="3.30.40.10">
    <property type="entry name" value="Zinc/RING finger domain, C3HC4 (zinc finger)"/>
    <property type="match status" value="1"/>
</dbReference>
<dbReference type="AlphaFoldDB" id="M7B1L8"/>
<evidence type="ECO:0000259" key="12">
    <source>
        <dbReference type="SMART" id="SM00249"/>
    </source>
</evidence>
<dbReference type="GO" id="GO:0005634">
    <property type="term" value="C:nucleus"/>
    <property type="evidence" value="ECO:0007669"/>
    <property type="project" value="UniProtKB-SubCell"/>
</dbReference>
<gene>
    <name evidence="13" type="ORF">UY3_11932</name>
</gene>
<feature type="region of interest" description="Disordered" evidence="11">
    <location>
        <begin position="144"/>
        <end position="181"/>
    </location>
</feature>
<dbReference type="EMBL" id="KB547574">
    <property type="protein sequence ID" value="EMP30944.1"/>
    <property type="molecule type" value="Genomic_DNA"/>
</dbReference>
<dbReference type="GO" id="GO:0032259">
    <property type="term" value="P:methylation"/>
    <property type="evidence" value="ECO:0007669"/>
    <property type="project" value="UniProtKB-KW"/>
</dbReference>
<evidence type="ECO:0000313" key="13">
    <source>
        <dbReference type="EMBL" id="EMP30944.1"/>
    </source>
</evidence>
<dbReference type="Pfam" id="PF17982">
    <property type="entry name" value="C5HCH"/>
    <property type="match status" value="1"/>
</dbReference>
<proteinExistence type="predicted"/>
<dbReference type="STRING" id="8469.M7B1L8"/>
<feature type="domain" description="Zinc finger PHD-type" evidence="12">
    <location>
        <begin position="51"/>
        <end position="94"/>
    </location>
</feature>
<evidence type="ECO:0000313" key="14">
    <source>
        <dbReference type="Proteomes" id="UP000031443"/>
    </source>
</evidence>
<name>M7B1L8_CHEMY</name>
<evidence type="ECO:0000256" key="6">
    <source>
        <dbReference type="ARBA" id="ARBA00022691"/>
    </source>
</evidence>
<dbReference type="Proteomes" id="UP000031443">
    <property type="component" value="Unassembled WGS sequence"/>
</dbReference>
<organism evidence="13 14">
    <name type="scientific">Chelonia mydas</name>
    <name type="common">Green sea-turtle</name>
    <name type="synonym">Chelonia agassizi</name>
    <dbReference type="NCBI Taxonomy" id="8469"/>
    <lineage>
        <taxon>Eukaryota</taxon>
        <taxon>Metazoa</taxon>
        <taxon>Chordata</taxon>
        <taxon>Craniata</taxon>
        <taxon>Vertebrata</taxon>
        <taxon>Euteleostomi</taxon>
        <taxon>Archelosauria</taxon>
        <taxon>Testudinata</taxon>
        <taxon>Testudines</taxon>
        <taxon>Cryptodira</taxon>
        <taxon>Durocryptodira</taxon>
        <taxon>Americhelydia</taxon>
        <taxon>Chelonioidea</taxon>
        <taxon>Cheloniidae</taxon>
        <taxon>Chelonia</taxon>
    </lineage>
</organism>
<keyword evidence="4 13" id="KW-0489">Methyltransferase</keyword>
<evidence type="ECO:0000256" key="9">
    <source>
        <dbReference type="ARBA" id="ARBA00022833"/>
    </source>
</evidence>
<keyword evidence="14" id="KW-1185">Reference proteome</keyword>
<sequence length="385" mass="42691">MHSGTLNLIPTVLVLPLNPPHLTEEKSKKFKRRQQVKRRSQAEVMKEREDECFSCGDGGQLVSCKKTGCPKVYHADCLNLTKRPAGKWECPWHQCDVCGKEAASFCEMCPSSFCKQHREGMLFISKLDGRLSCTEHDPCGPNPLEPGEIREYVSPTVPPANRQNAQPSDHQPAVLGLRRPPSDRLPLAVALRLQPAARPLLSEEAPATGALQRQAFDRPPRLLLSEKALRPGDQNAEPKERGATAGEPQPQQKERTCLPEEQTSQPAGTAMTHVGQAPWPMEKLQTPEPPTQADREVASAPTEQSPWTAERLRTFEPTPRPAREAPMPPEQASWLARNIQTFEQISWLSGKAQTPLGQAPLPEQNVVLIRTQDSPSQELAESKPK</sequence>
<keyword evidence="6" id="KW-0949">S-adenosyl-L-methionine</keyword>
<keyword evidence="9" id="KW-0862">Zinc</keyword>
<dbReference type="SUPFAM" id="SSF57903">
    <property type="entry name" value="FYVE/PHD zinc finger"/>
    <property type="match status" value="1"/>
</dbReference>
<reference evidence="14" key="1">
    <citation type="journal article" date="2013" name="Nat. Genet.">
        <title>The draft genomes of soft-shell turtle and green sea turtle yield insights into the development and evolution of the turtle-specific body plan.</title>
        <authorList>
            <person name="Wang Z."/>
            <person name="Pascual-Anaya J."/>
            <person name="Zadissa A."/>
            <person name="Li W."/>
            <person name="Niimura Y."/>
            <person name="Huang Z."/>
            <person name="Li C."/>
            <person name="White S."/>
            <person name="Xiong Z."/>
            <person name="Fang D."/>
            <person name="Wang B."/>
            <person name="Ming Y."/>
            <person name="Chen Y."/>
            <person name="Zheng Y."/>
            <person name="Kuraku S."/>
            <person name="Pignatelli M."/>
            <person name="Herrero J."/>
            <person name="Beal K."/>
            <person name="Nozawa M."/>
            <person name="Li Q."/>
            <person name="Wang J."/>
            <person name="Zhang H."/>
            <person name="Yu L."/>
            <person name="Shigenobu S."/>
            <person name="Wang J."/>
            <person name="Liu J."/>
            <person name="Flicek P."/>
            <person name="Searle S."/>
            <person name="Wang J."/>
            <person name="Kuratani S."/>
            <person name="Yin Y."/>
            <person name="Aken B."/>
            <person name="Zhang G."/>
            <person name="Irie N."/>
        </authorList>
    </citation>
    <scope>NUCLEOTIDE SEQUENCE [LARGE SCALE GENOMIC DNA]</scope>
</reference>
<evidence type="ECO:0000256" key="7">
    <source>
        <dbReference type="ARBA" id="ARBA00022723"/>
    </source>
</evidence>
<evidence type="ECO:0000256" key="4">
    <source>
        <dbReference type="ARBA" id="ARBA00022603"/>
    </source>
</evidence>
<protein>
    <submittedName>
        <fullName evidence="13">Histone-lysine N-methyltransferase, H3 lysine-36 and H4 lysine-20 specific</fullName>
    </submittedName>
</protein>
<evidence type="ECO:0000256" key="10">
    <source>
        <dbReference type="ARBA" id="ARBA00023242"/>
    </source>
</evidence>
<feature type="region of interest" description="Disordered" evidence="11">
    <location>
        <begin position="225"/>
        <end position="330"/>
    </location>
</feature>
<keyword evidence="8" id="KW-0863">Zinc-finger</keyword>
<evidence type="ECO:0000256" key="1">
    <source>
        <dbReference type="ARBA" id="ARBA00004123"/>
    </source>
</evidence>
<keyword evidence="7" id="KW-0479">Metal-binding</keyword>
<dbReference type="FunFam" id="3.30.40.10:FF:000025">
    <property type="entry name" value="Histone-lysine N-methyltransferase"/>
    <property type="match status" value="1"/>
</dbReference>
<dbReference type="GO" id="GO:0008168">
    <property type="term" value="F:methyltransferase activity"/>
    <property type="evidence" value="ECO:0007669"/>
    <property type="project" value="UniProtKB-KW"/>
</dbReference>
<dbReference type="GO" id="GO:0008270">
    <property type="term" value="F:zinc ion binding"/>
    <property type="evidence" value="ECO:0007669"/>
    <property type="project" value="UniProtKB-KW"/>
</dbReference>
<dbReference type="InterPro" id="IPR013083">
    <property type="entry name" value="Znf_RING/FYVE/PHD"/>
</dbReference>
<evidence type="ECO:0000256" key="8">
    <source>
        <dbReference type="ARBA" id="ARBA00022771"/>
    </source>
</evidence>
<accession>M7B1L8</accession>
<keyword evidence="5 13" id="KW-0808">Transferase</keyword>
<dbReference type="InterPro" id="IPR001965">
    <property type="entry name" value="Znf_PHD"/>
</dbReference>
<comment type="subcellular location">
    <subcellularLocation>
        <location evidence="2">Chromosome</location>
    </subcellularLocation>
    <subcellularLocation>
        <location evidence="1">Nucleus</location>
    </subcellularLocation>
</comment>
<dbReference type="InterPro" id="IPR050777">
    <property type="entry name" value="SET2_Histone-Lys_MeTrsfase"/>
</dbReference>
<evidence type="ECO:0000256" key="5">
    <source>
        <dbReference type="ARBA" id="ARBA00022679"/>
    </source>
</evidence>
<dbReference type="GO" id="GO:0005694">
    <property type="term" value="C:chromosome"/>
    <property type="evidence" value="ECO:0007669"/>
    <property type="project" value="UniProtKB-SubCell"/>
</dbReference>